<dbReference type="InterPro" id="IPR028974">
    <property type="entry name" value="TSP_type-3_rpt"/>
</dbReference>
<dbReference type="GO" id="GO:0005509">
    <property type="term" value="F:calcium ion binding"/>
    <property type="evidence" value="ECO:0007669"/>
    <property type="project" value="InterPro"/>
</dbReference>
<dbReference type="NCBIfam" id="TIGR04131">
    <property type="entry name" value="Bac_Flav_CTERM"/>
    <property type="match status" value="1"/>
</dbReference>
<accession>A0A4Q9FQD2</accession>
<dbReference type="Proteomes" id="UP000292372">
    <property type="component" value="Unassembled WGS sequence"/>
</dbReference>
<evidence type="ECO:0000313" key="3">
    <source>
        <dbReference type="Proteomes" id="UP000292372"/>
    </source>
</evidence>
<dbReference type="Gene3D" id="2.60.40.10">
    <property type="entry name" value="Immunoglobulins"/>
    <property type="match status" value="1"/>
</dbReference>
<keyword evidence="1" id="KW-0732">Signal</keyword>
<sequence length="1722" mass="187147">MLRKLIFCLIVLVSHQGFSQLSKTHYIPPLTYAESGSSTPQDQYIYLSTPRNSDVPYTIKPIGQPEANYITGTVSNNNPAEISVGSGGNTQLFITPSASSVISANKGYIIEAEDVIYVSVRMNAGSQAGALVSKGLSALDTSFRIGSYNNEGAFANSRDNYLNFVSVMASEDNTQVTFSNLPAGLIIENYSGTTPISVILNEGESYTIATNSARSLINEDGLIGALVESDKPIVVNCGSANGTFGGGGARDYGIDQIVGESKIGTEYIFVRGDGSNNWENILLVAHTNNTSININGNASGITINAGEYFIIEGNNYSNNDNMYVETSQPVFAYQGVGGLSNNGSPSEANQGMFFVPPLSCETRGNLDNIANINRIGGNNYEGGITIVTKSTANVTAISSTTGNIPLGAPNAVTGKTDYVTYKVKGITGNITVESDDELYCAYFNYSGQATSGSFYSGFPSPPEINFDVTFTALGNCIPNVTLEAANAQNFDSFRWLFDDGSGAGFVDILETNSSITPNNPGTYKLVGIIACTNDELESVEIPVSICPDDRDNDGIIDNIDIDNDNDGIPDCTESRGDVTLNTTNLNTPELVFQDGSTNTTIATGNFTQTNSDGGTNTFNGNATGNINSVVMPATSAQNNYTLNFTEAVDIKFSENNTITHVEANGEFFIVRILPVDKNITLVDPDNRLLVDSNFDGIFETGVTILSGSEIRFKFNPSPSGNTPYEFLANQVDGFSFVHILENGTSSSTFNGVLSLSCYQKDTDFDGIKDAFDLDSDNDGIPDFIENQGVLTPLSGIDANNDGLDDIYDASIAPIDTDGDTVPDFYDLDSDNDGITDLIETGELGLLSDTDLNGIVDGPSFGTNGWIDVAETTPDSNEIGYTLNDLDADGVFSYIDEDSDGDDCTDVIEAGFSDGNMDTYLGDVTVVVDLVADASTGLGLVTNAIDGYTLPDANYLTAAPITITEQPATTTVCENSTDSFMVVSPEAETYQWETSTDDGTNWSIITDDATYSGTQTDQLTITNIPLSFNNFQYRVKLDRSGNSCGIYSDPAILEINALPIANTPNTFQQCDDDSNDGQSFFNLTLDNIKAEINPNFIAENLVFTYFETEVEANSNSAPILTPEAYLDSPGFTPETIWIRVEDTNGCHSVVPLTLQVNPSSTALNNYNPQPKFQCDDGIDSRDGIATFNITDIKNEIETNIFTTVTVTAHFYETLMDAELETNEIIDISNHENTNSPNVQTIWVRVKSNLGNDCLGIKEFTNLLNVEALPVAHPVVIERQCDYNLSDSVLNYPFNVSQLESDILNGQNTSNINITYFDDSGNPLLYNDGTPVISPIQPVFTSENQTITVRVTNNNTQDPDGACFDETLVSFIVDVNPIANPVSQQIVCDGNSGDIDDDGFYPFNTSTFTNTILGNQTGIMDINYDFFDENGNFLINQPSLPNPFISKTQTVFVEVINPQNMYCSDVTTIDLIVNPKPEFEVESPRIVCSSNPAFNISLEPLGVNTNEIFTYEWRFEGNLVSNDAVLNNVSTPGIYSITLTKTDGTGCSRTREISVESSEIANITTEDIDIVDISENNTVTIDTSNIGRGTYEFALVEKDSNFRNYQTEPIFTNVRAGFYTLYVRESICGEINIPISVIGYPKFFTPNNDTFNDLWQIRGVDENTQANSIIYIYNRYGKLMKQLLTSADGWDGTYNGQLMPTDDYWFKVYLEDGRTFMGHFTLKR</sequence>
<keyword evidence="3" id="KW-1185">Reference proteome</keyword>
<dbReference type="InterPro" id="IPR013783">
    <property type="entry name" value="Ig-like_fold"/>
</dbReference>
<dbReference type="OrthoDB" id="9765926at2"/>
<dbReference type="Gene3D" id="4.10.1080.10">
    <property type="entry name" value="TSP type-3 repeat"/>
    <property type="match status" value="1"/>
</dbReference>
<dbReference type="RefSeq" id="WP_130935816.1">
    <property type="nucleotide sequence ID" value="NZ_BMEE01000001.1"/>
</dbReference>
<dbReference type="InterPro" id="IPR026341">
    <property type="entry name" value="T9SS_type_B"/>
</dbReference>
<comment type="caution">
    <text evidence="2">The sequence shown here is derived from an EMBL/GenBank/DDBJ whole genome shotgun (WGS) entry which is preliminary data.</text>
</comment>
<proteinExistence type="predicted"/>
<dbReference type="InterPro" id="IPR035986">
    <property type="entry name" value="PKD_dom_sf"/>
</dbReference>
<reference evidence="2 3" key="1">
    <citation type="journal article" date="2015" name="Int. J. Syst. Evol. Microbiol.">
        <title>Hyunsoonleella pacifica sp. nov., isolated from seawater of South Pacific Gyre.</title>
        <authorList>
            <person name="Gao X."/>
            <person name="Zhang Z."/>
            <person name="Dai X."/>
            <person name="Zhang X.H."/>
        </authorList>
    </citation>
    <scope>NUCLEOTIDE SEQUENCE [LARGE SCALE GENOMIC DNA]</scope>
    <source>
        <strain evidence="2 3">SW033</strain>
    </source>
</reference>
<name>A0A4Q9FQD2_9FLAO</name>
<protein>
    <submittedName>
        <fullName evidence="2">T9SS type B sorting domain-containing protein</fullName>
    </submittedName>
</protein>
<evidence type="ECO:0000313" key="2">
    <source>
        <dbReference type="EMBL" id="TBN17524.1"/>
    </source>
</evidence>
<organism evidence="2 3">
    <name type="scientific">Hyunsoonleella pacifica</name>
    <dbReference type="NCBI Taxonomy" id="1080224"/>
    <lineage>
        <taxon>Bacteria</taxon>
        <taxon>Pseudomonadati</taxon>
        <taxon>Bacteroidota</taxon>
        <taxon>Flavobacteriia</taxon>
        <taxon>Flavobacteriales</taxon>
        <taxon>Flavobacteriaceae</taxon>
    </lineage>
</organism>
<dbReference type="Pfam" id="PF13585">
    <property type="entry name" value="CHU_C"/>
    <property type="match status" value="1"/>
</dbReference>
<feature type="signal peptide" evidence="1">
    <location>
        <begin position="1"/>
        <end position="19"/>
    </location>
</feature>
<feature type="chain" id="PRO_5020995338" evidence="1">
    <location>
        <begin position="20"/>
        <end position="1722"/>
    </location>
</feature>
<gene>
    <name evidence="2" type="ORF">EYD46_04205</name>
</gene>
<evidence type="ECO:0000256" key="1">
    <source>
        <dbReference type="SAM" id="SignalP"/>
    </source>
</evidence>
<dbReference type="EMBL" id="SIRS01000002">
    <property type="protein sequence ID" value="TBN17524.1"/>
    <property type="molecule type" value="Genomic_DNA"/>
</dbReference>
<dbReference type="SUPFAM" id="SSF49299">
    <property type="entry name" value="PKD domain"/>
    <property type="match status" value="1"/>
</dbReference>